<dbReference type="Gene3D" id="3.40.50.1220">
    <property type="entry name" value="TPP-binding domain"/>
    <property type="match status" value="1"/>
</dbReference>
<keyword evidence="17" id="KW-1185">Reference proteome</keyword>
<feature type="transmembrane region" description="Helical" evidence="13">
    <location>
        <begin position="218"/>
        <end position="242"/>
    </location>
</feature>
<feature type="transmembrane region" description="Helical" evidence="13">
    <location>
        <begin position="262"/>
        <end position="281"/>
    </location>
</feature>
<dbReference type="InterPro" id="IPR026255">
    <property type="entry name" value="NADP_transhyd_a"/>
</dbReference>
<feature type="transmembrane region" description="Helical" evidence="13">
    <location>
        <begin position="985"/>
        <end position="1003"/>
    </location>
</feature>
<feature type="transmembrane region" description="Helical" evidence="13">
    <location>
        <begin position="1009"/>
        <end position="1027"/>
    </location>
</feature>
<evidence type="ECO:0000256" key="11">
    <source>
        <dbReference type="ARBA" id="ARBA00023136"/>
    </source>
</evidence>
<evidence type="ECO:0000256" key="13">
    <source>
        <dbReference type="SAM" id="Phobius"/>
    </source>
</evidence>
<dbReference type="InterPro" id="IPR007886">
    <property type="entry name" value="AlaDH/PNT_N"/>
</dbReference>
<evidence type="ECO:0000259" key="15">
    <source>
        <dbReference type="SMART" id="SM01003"/>
    </source>
</evidence>
<feature type="domain" description="Alanine dehydrogenase/pyridine nucleotide transhydrogenase NAD(H)-binding" evidence="14">
    <location>
        <begin position="726"/>
        <end position="891"/>
    </location>
</feature>
<feature type="transmembrane region" description="Helical" evidence="13">
    <location>
        <begin position="320"/>
        <end position="338"/>
    </location>
</feature>
<keyword evidence="10" id="KW-0520">NAD</keyword>
<evidence type="ECO:0000256" key="10">
    <source>
        <dbReference type="ARBA" id="ARBA00023027"/>
    </source>
</evidence>
<evidence type="ECO:0000313" key="17">
    <source>
        <dbReference type="Proteomes" id="UP000008076"/>
    </source>
</evidence>
<dbReference type="OrthoDB" id="37244at2759"/>
<dbReference type="PANTHER" id="PTHR10160:SF19">
    <property type="entry name" value="PROTON-TRANSLOCATING NAD(P)(+) TRANSHYDROGENASE"/>
    <property type="match status" value="1"/>
</dbReference>
<dbReference type="Pfam" id="PF12769">
    <property type="entry name" value="PNTB_4TM"/>
    <property type="match status" value="1"/>
</dbReference>
<feature type="transmembrane region" description="Helical" evidence="13">
    <location>
        <begin position="1065"/>
        <end position="1092"/>
    </location>
</feature>
<dbReference type="EC" id="7.1.1.1" evidence="2"/>
<proteinExistence type="predicted"/>
<evidence type="ECO:0000256" key="6">
    <source>
        <dbReference type="ARBA" id="ARBA00022741"/>
    </source>
</evidence>
<dbReference type="NCBIfam" id="TIGR00561">
    <property type="entry name" value="pntA"/>
    <property type="match status" value="1"/>
</dbReference>
<evidence type="ECO:0000256" key="4">
    <source>
        <dbReference type="ARBA" id="ARBA00022519"/>
    </source>
</evidence>
<dbReference type="GO" id="GO:0008750">
    <property type="term" value="F:proton-translocating NAD(P)+ transhydrogenase activity"/>
    <property type="evidence" value="ECO:0007669"/>
    <property type="project" value="UniProtKB-EC"/>
</dbReference>
<evidence type="ECO:0000256" key="8">
    <source>
        <dbReference type="ARBA" id="ARBA00022967"/>
    </source>
</evidence>
<dbReference type="Proteomes" id="UP000008076">
    <property type="component" value="Unassembled WGS sequence"/>
</dbReference>
<evidence type="ECO:0000256" key="12">
    <source>
        <dbReference type="ARBA" id="ARBA00048202"/>
    </source>
</evidence>
<dbReference type="eggNOG" id="ENOG502QQ0A">
    <property type="taxonomic scope" value="Eukaryota"/>
</dbReference>
<dbReference type="GO" id="GO:0005743">
    <property type="term" value="C:mitochondrial inner membrane"/>
    <property type="evidence" value="ECO:0007669"/>
    <property type="project" value="TreeGrafter"/>
</dbReference>
<evidence type="ECO:0000256" key="5">
    <source>
        <dbReference type="ARBA" id="ARBA00022692"/>
    </source>
</evidence>
<keyword evidence="3" id="KW-1003">Cell membrane</keyword>
<feature type="transmembrane region" description="Helical" evidence="13">
    <location>
        <begin position="1039"/>
        <end position="1059"/>
    </location>
</feature>
<dbReference type="SMART" id="SM01003">
    <property type="entry name" value="AlaDh_PNT_N"/>
    <property type="match status" value="1"/>
</dbReference>
<keyword evidence="9 13" id="KW-1133">Transmembrane helix</keyword>
<dbReference type="GeneID" id="5882851"/>
<evidence type="ECO:0000256" key="3">
    <source>
        <dbReference type="ARBA" id="ARBA00022475"/>
    </source>
</evidence>
<evidence type="ECO:0000259" key="14">
    <source>
        <dbReference type="SMART" id="SM01002"/>
    </source>
</evidence>
<protein>
    <recommendedName>
        <fullName evidence="2">proton-translocating NAD(P)(+) transhydrogenase</fullName>
        <ecNumber evidence="2">7.1.1.1</ecNumber>
    </recommendedName>
</protein>
<dbReference type="InterPro" id="IPR024605">
    <property type="entry name" value="NADP_transhyd_a_C"/>
</dbReference>
<keyword evidence="16" id="KW-0560">Oxidoreductase</keyword>
<reference evidence="17" key="1">
    <citation type="submission" date="2007-12" db="EMBL/GenBank/DDBJ databases">
        <title>Annotation of Entamoeba dispar SAW760.</title>
        <authorList>
            <person name="Lorenzi H."/>
            <person name="Inman J."/>
            <person name="Schobel S."/>
            <person name="Amedeo P."/>
            <person name="Caler E."/>
        </authorList>
    </citation>
    <scope>NUCLEOTIDE SEQUENCE [LARGE SCALE GENOMIC DNA]</scope>
    <source>
        <strain evidence="17">ATCC PRA-260 / SAW760</strain>
    </source>
</reference>
<dbReference type="KEGG" id="edi:EDI_044440"/>
<feature type="transmembrane region" description="Helical" evidence="13">
    <location>
        <begin position="92"/>
        <end position="113"/>
    </location>
</feature>
<dbReference type="Pfam" id="PF05222">
    <property type="entry name" value="AlaDh_PNT_N"/>
    <property type="match status" value="1"/>
</dbReference>
<dbReference type="InterPro" id="IPR029035">
    <property type="entry name" value="DHS-like_NAD/FAD-binding_dom"/>
</dbReference>
<accession>B0EHU4</accession>
<dbReference type="RefSeq" id="XP_001737797.1">
    <property type="nucleotide sequence ID" value="XM_001737745.1"/>
</dbReference>
<keyword evidence="8" id="KW-1278">Translocase</keyword>
<evidence type="ECO:0000313" key="16">
    <source>
        <dbReference type="EMBL" id="EDR25888.1"/>
    </source>
</evidence>
<dbReference type="InterPro" id="IPR007698">
    <property type="entry name" value="AlaDH/PNT_NAD(H)-bd"/>
</dbReference>
<dbReference type="SUPFAM" id="SSF52467">
    <property type="entry name" value="DHS-like NAD/FAD-binding domain"/>
    <property type="match status" value="1"/>
</dbReference>
<evidence type="ECO:0000256" key="9">
    <source>
        <dbReference type="ARBA" id="ARBA00022989"/>
    </source>
</evidence>
<organism evidence="17">
    <name type="scientific">Entamoeba dispar (strain ATCC PRA-260 / SAW760)</name>
    <dbReference type="NCBI Taxonomy" id="370354"/>
    <lineage>
        <taxon>Eukaryota</taxon>
        <taxon>Amoebozoa</taxon>
        <taxon>Evosea</taxon>
        <taxon>Archamoebae</taxon>
        <taxon>Mastigamoebida</taxon>
        <taxon>Entamoebidae</taxon>
        <taxon>Entamoeba</taxon>
    </lineage>
</organism>
<dbReference type="Pfam" id="PF01262">
    <property type="entry name" value="AlaDh_PNT_C"/>
    <property type="match status" value="1"/>
</dbReference>
<dbReference type="NCBIfam" id="NF006942">
    <property type="entry name" value="PRK09424.1"/>
    <property type="match status" value="1"/>
</dbReference>
<keyword evidence="6" id="KW-0547">Nucleotide-binding</keyword>
<feature type="transmembrane region" description="Helical" evidence="13">
    <location>
        <begin position="125"/>
        <end position="146"/>
    </location>
</feature>
<keyword evidence="5 13" id="KW-0812">Transmembrane</keyword>
<dbReference type="InterPro" id="IPR036291">
    <property type="entry name" value="NAD(P)-bd_dom_sf"/>
</dbReference>
<dbReference type="GO" id="GO:0050661">
    <property type="term" value="F:NADP binding"/>
    <property type="evidence" value="ECO:0007669"/>
    <property type="project" value="TreeGrafter"/>
</dbReference>
<name>B0EHU4_ENTDS</name>
<comment type="catalytic activity">
    <reaction evidence="12">
        <text>NAD(+) + NADPH + H(+)(in) = NADH + NADP(+) + H(+)(out)</text>
        <dbReference type="Rhea" id="RHEA:47992"/>
        <dbReference type="ChEBI" id="CHEBI:15378"/>
        <dbReference type="ChEBI" id="CHEBI:57540"/>
        <dbReference type="ChEBI" id="CHEBI:57783"/>
        <dbReference type="ChEBI" id="CHEBI:57945"/>
        <dbReference type="ChEBI" id="CHEBI:58349"/>
        <dbReference type="EC" id="7.1.1.1"/>
    </reaction>
</comment>
<dbReference type="PANTHER" id="PTHR10160">
    <property type="entry name" value="NAD(P) TRANSHYDROGENASE"/>
    <property type="match status" value="1"/>
</dbReference>
<feature type="transmembrane region" description="Helical" evidence="13">
    <location>
        <begin position="20"/>
        <end position="42"/>
    </location>
</feature>
<evidence type="ECO:0000256" key="7">
    <source>
        <dbReference type="ARBA" id="ARBA00022857"/>
    </source>
</evidence>
<sequence length="1101" mass="120101">MSLLLFTSSNPDDHFTFNYMKFLTNFVSVGNIIVSLCFILALRGLSTQISAKMGNIYGIIGMCVAFIAAIISKCYDFLNASTSPDALDRNEILYLLIGYLSCLIPAACIGIFIASRVEMVQMPQLVAGFHSFVGLAAVFVGFAHWIKDASSYQQVHQFKTDEEKEEANIMYLIMIGLETVLGIFIGGMTFTGSIVAFGKLQGIIRSKPLIIGGNFRHFLNAVLVILGCLLCIPYIASEVIVMNDIPVFGDTVSITDIQKYSVYFNASILVIVTIISFFIGWHMVMAIGGADMPVVVSMLNSYSGWATAASGFLLNNYAMIVGGALIGSSGAILSYIMCKAMNRSFMSVIFGGFGATTNKTKKQEDEGPKEINPIQTPELAKILMEAHNIAIVPGYGMAVAKAQHVVANLAEELIKAGKEVKFIIHPVAGRLPGHMNVLLAEANVPYKIVFAMEEIENLEDFDVAIVVGANDTVNPIAETDPTSPLAGMPIIDVYKAKICVVNKRSLNQGYAAVDNPLFFYSNTRMFLSDCKKGFEELNSELKRLIGDIVLSNDDINASEKTNLLAGHQEAIPMKIDPEDLFIGIPKENIPEKMVAMVPSVCKQLRTRGYGIYIESGAGLLSSCTDENYRSVGCRIAETTEELYEKSNIICKVNPPTEEEINKMRQGQTLISFFYPAKNLKLLDLAVKKGINVISMDCVPRLSKAQCMDALSSQNNLAGYRCVIEASNKFGRLLMGQVTAAGKSQPANVLVIGVGVAGLAAISTAKALGAQVKAFDTRKAAKEQAESVGAEFCTVNVDEDAENKFGYANAASQRLIDAEYALFRQLLPETDIVITTANVPGKKSPILITQDMVDSMKIGSVIVDLAAGNGGNCELTHSGETYLYDNKIIIIGQTDYTVKMSPQASQLYSQNIFNFLNLICKKAIDFTIKLEEPIVRQMVICSSGQKLWPAPQIQVVNQNTQLKKVENNIIPPSLLNNEENKKTFSIGKIIAFIAIILLIIFMLFMPEMFVTAFMSFVLAIIVGYYVIWNVTSALHTPLMSVTNAISGIIAVGGITNISLIDPSTDLFYFIAVTIVGCLAVFIACLNIFGGFFITYRMLKMFH</sequence>
<dbReference type="GO" id="GO:0006740">
    <property type="term" value="P:NADPH regeneration"/>
    <property type="evidence" value="ECO:0007669"/>
    <property type="project" value="TreeGrafter"/>
</dbReference>
<gene>
    <name evidence="16" type="ORF">EDI_044440</name>
</gene>
<dbReference type="InterPro" id="IPR034300">
    <property type="entry name" value="PNTB-like"/>
</dbReference>
<dbReference type="CDD" id="cd05304">
    <property type="entry name" value="Rubrum_tdh"/>
    <property type="match status" value="1"/>
</dbReference>
<dbReference type="AlphaFoldDB" id="B0EHU4"/>
<feature type="transmembrane region" description="Helical" evidence="13">
    <location>
        <begin position="169"/>
        <end position="197"/>
    </location>
</feature>
<dbReference type="Gene3D" id="3.40.50.720">
    <property type="entry name" value="NAD(P)-binding Rossmann-like Domain"/>
    <property type="match status" value="2"/>
</dbReference>
<dbReference type="SUPFAM" id="SSF51735">
    <property type="entry name" value="NAD(P)-binding Rossmann-fold domains"/>
    <property type="match status" value="1"/>
</dbReference>
<dbReference type="SUPFAM" id="SSF52283">
    <property type="entry name" value="Formate/glycerate dehydrogenase catalytic domain-like"/>
    <property type="match status" value="1"/>
</dbReference>
<comment type="subcellular location">
    <subcellularLocation>
        <location evidence="1">Cell inner membrane</location>
        <topology evidence="1">Multi-pass membrane protein</topology>
    </subcellularLocation>
</comment>
<dbReference type="Pfam" id="PF02233">
    <property type="entry name" value="PNTB"/>
    <property type="match status" value="1"/>
</dbReference>
<evidence type="ECO:0000256" key="2">
    <source>
        <dbReference type="ARBA" id="ARBA00012943"/>
    </source>
</evidence>
<keyword evidence="7" id="KW-0521">NADP</keyword>
<feature type="transmembrane region" description="Helical" evidence="13">
    <location>
        <begin position="54"/>
        <end position="72"/>
    </location>
</feature>
<dbReference type="GO" id="GO:0005886">
    <property type="term" value="C:plasma membrane"/>
    <property type="evidence" value="ECO:0007669"/>
    <property type="project" value="UniProtKB-SubCell"/>
</dbReference>
<dbReference type="EMBL" id="DS549356">
    <property type="protein sequence ID" value="EDR25888.1"/>
    <property type="molecule type" value="Genomic_DNA"/>
</dbReference>
<feature type="domain" description="Alanine dehydrogenase/pyridine nucleotide transhydrogenase N-terminal" evidence="15">
    <location>
        <begin position="583"/>
        <end position="717"/>
    </location>
</feature>
<dbReference type="SMART" id="SM01002">
    <property type="entry name" value="AlaDh_PNT_C"/>
    <property type="match status" value="1"/>
</dbReference>
<dbReference type="OMA" id="TTHKYVA"/>
<dbReference type="GO" id="GO:0016491">
    <property type="term" value="F:oxidoreductase activity"/>
    <property type="evidence" value="ECO:0007669"/>
    <property type="project" value="UniProtKB-KW"/>
</dbReference>
<evidence type="ECO:0000256" key="1">
    <source>
        <dbReference type="ARBA" id="ARBA00004429"/>
    </source>
</evidence>
<keyword evidence="11 13" id="KW-0472">Membrane</keyword>
<dbReference type="VEuPathDB" id="AmoebaDB:EDI_044440"/>
<keyword evidence="4" id="KW-0997">Cell inner membrane</keyword>